<evidence type="ECO:0000313" key="1">
    <source>
        <dbReference type="EMBL" id="SVB58408.1"/>
    </source>
</evidence>
<dbReference type="InterPro" id="IPR029044">
    <property type="entry name" value="Nucleotide-diphossugar_trans"/>
</dbReference>
<dbReference type="Gene3D" id="3.90.550.10">
    <property type="entry name" value="Spore Coat Polysaccharide Biosynthesis Protein SpsA, Chain A"/>
    <property type="match status" value="1"/>
</dbReference>
<proteinExistence type="predicted"/>
<sequence length="178" mass="21388">MHINPDVKINNIIIENLYKEAIKIDNLGILSPIETEVGTIKISEKSSEESHEIKETEYVRGFVMMINNENCKITNYFDENIFLYLEEIDLCKRLYQIKKKICLIPSISVEHFGGKSHNPIYSEKMEVQRNWHYLWSLFYFSKKHYGIFFAYKNTIKKFFSALIKCCFFYFFKRKKYLI</sequence>
<protein>
    <recommendedName>
        <fullName evidence="2">Glycosyltransferase 2-like domain-containing protein</fullName>
    </recommendedName>
</protein>
<reference evidence="1" key="1">
    <citation type="submission" date="2018-05" db="EMBL/GenBank/DDBJ databases">
        <authorList>
            <person name="Lanie J.A."/>
            <person name="Ng W.-L."/>
            <person name="Kazmierczak K.M."/>
            <person name="Andrzejewski T.M."/>
            <person name="Davidsen T.M."/>
            <person name="Wayne K.J."/>
            <person name="Tettelin H."/>
            <person name="Glass J.I."/>
            <person name="Rusch D."/>
            <person name="Podicherti R."/>
            <person name="Tsui H.-C.T."/>
            <person name="Winkler M.E."/>
        </authorList>
    </citation>
    <scope>NUCLEOTIDE SEQUENCE</scope>
</reference>
<feature type="non-terminal residue" evidence="1">
    <location>
        <position position="178"/>
    </location>
</feature>
<dbReference type="EMBL" id="UINC01048183">
    <property type="protein sequence ID" value="SVB58408.1"/>
    <property type="molecule type" value="Genomic_DNA"/>
</dbReference>
<name>A0A382F5X1_9ZZZZ</name>
<dbReference type="SUPFAM" id="SSF53448">
    <property type="entry name" value="Nucleotide-diphospho-sugar transferases"/>
    <property type="match status" value="1"/>
</dbReference>
<organism evidence="1">
    <name type="scientific">marine metagenome</name>
    <dbReference type="NCBI Taxonomy" id="408172"/>
    <lineage>
        <taxon>unclassified sequences</taxon>
        <taxon>metagenomes</taxon>
        <taxon>ecological metagenomes</taxon>
    </lineage>
</organism>
<gene>
    <name evidence="1" type="ORF">METZ01_LOCUS211262</name>
</gene>
<dbReference type="AlphaFoldDB" id="A0A382F5X1"/>
<accession>A0A382F5X1</accession>
<evidence type="ECO:0008006" key="2">
    <source>
        <dbReference type="Google" id="ProtNLM"/>
    </source>
</evidence>